<name>A0A397T1T3_9GLOM</name>
<feature type="transmembrane region" description="Helical" evidence="1">
    <location>
        <begin position="6"/>
        <end position="26"/>
    </location>
</feature>
<proteinExistence type="predicted"/>
<reference evidence="2 3" key="1">
    <citation type="submission" date="2018-06" db="EMBL/GenBank/DDBJ databases">
        <title>Comparative genomics reveals the genomic features of Rhizophagus irregularis, R. cerebriforme, R. diaphanum and Gigaspora rosea, and their symbiotic lifestyle signature.</title>
        <authorList>
            <person name="Morin E."/>
            <person name="San Clemente H."/>
            <person name="Chen E.C.H."/>
            <person name="De La Providencia I."/>
            <person name="Hainaut M."/>
            <person name="Kuo A."/>
            <person name="Kohler A."/>
            <person name="Murat C."/>
            <person name="Tang N."/>
            <person name="Roy S."/>
            <person name="Loubradou J."/>
            <person name="Henrissat B."/>
            <person name="Grigoriev I.V."/>
            <person name="Corradi N."/>
            <person name="Roux C."/>
            <person name="Martin F.M."/>
        </authorList>
    </citation>
    <scope>NUCLEOTIDE SEQUENCE [LARGE SCALE GENOMIC DNA]</scope>
    <source>
        <strain evidence="2 3">DAOM 227022</strain>
    </source>
</reference>
<evidence type="ECO:0000256" key="1">
    <source>
        <dbReference type="SAM" id="Phobius"/>
    </source>
</evidence>
<accession>A0A397T1T3</accession>
<dbReference type="AlphaFoldDB" id="A0A397T1T3"/>
<keyword evidence="1" id="KW-0472">Membrane</keyword>
<organism evidence="2 3">
    <name type="scientific">Glomus cerebriforme</name>
    <dbReference type="NCBI Taxonomy" id="658196"/>
    <lineage>
        <taxon>Eukaryota</taxon>
        <taxon>Fungi</taxon>
        <taxon>Fungi incertae sedis</taxon>
        <taxon>Mucoromycota</taxon>
        <taxon>Glomeromycotina</taxon>
        <taxon>Glomeromycetes</taxon>
        <taxon>Glomerales</taxon>
        <taxon>Glomeraceae</taxon>
        <taxon>Glomus</taxon>
    </lineage>
</organism>
<keyword evidence="1" id="KW-1133">Transmembrane helix</keyword>
<sequence length="148" mass="17321">MIIAFSIQMLFFFFASFICWIILFYYGRVLIALTRESLELAGIDDELKKYDKENFNIHINKMKALNYAFGGICLLFAIFLIPITILYKKTLMQNFIINLMYFLICDVCVIIMVATIGFVIIYSEFKSRNIKKEKTDLSTSEFDNHNVT</sequence>
<dbReference type="Proteomes" id="UP000265703">
    <property type="component" value="Unassembled WGS sequence"/>
</dbReference>
<dbReference type="EMBL" id="QKYT01000126">
    <property type="protein sequence ID" value="RIA92430.1"/>
    <property type="molecule type" value="Genomic_DNA"/>
</dbReference>
<keyword evidence="1" id="KW-0812">Transmembrane</keyword>
<evidence type="ECO:0000313" key="3">
    <source>
        <dbReference type="Proteomes" id="UP000265703"/>
    </source>
</evidence>
<feature type="transmembrane region" description="Helical" evidence="1">
    <location>
        <begin position="99"/>
        <end position="122"/>
    </location>
</feature>
<comment type="caution">
    <text evidence="2">The sequence shown here is derived from an EMBL/GenBank/DDBJ whole genome shotgun (WGS) entry which is preliminary data.</text>
</comment>
<feature type="transmembrane region" description="Helical" evidence="1">
    <location>
        <begin position="64"/>
        <end position="87"/>
    </location>
</feature>
<keyword evidence="3" id="KW-1185">Reference proteome</keyword>
<gene>
    <name evidence="2" type="ORF">C1645_67949</name>
</gene>
<evidence type="ECO:0000313" key="2">
    <source>
        <dbReference type="EMBL" id="RIA92430.1"/>
    </source>
</evidence>
<protein>
    <submittedName>
        <fullName evidence="2">Uncharacterized protein</fullName>
    </submittedName>
</protein>
<dbReference type="OrthoDB" id="2131431at2759"/>